<reference evidence="12" key="1">
    <citation type="journal article" date="2021" name="PeerJ">
        <title>Extensive microbial diversity within the chicken gut microbiome revealed by metagenomics and culture.</title>
        <authorList>
            <person name="Gilroy R."/>
            <person name="Ravi A."/>
            <person name="Getino M."/>
            <person name="Pursley I."/>
            <person name="Horton D.L."/>
            <person name="Alikhan N.F."/>
            <person name="Baker D."/>
            <person name="Gharbi K."/>
            <person name="Hall N."/>
            <person name="Watson M."/>
            <person name="Adriaenssens E.M."/>
            <person name="Foster-Nyarko E."/>
            <person name="Jarju S."/>
            <person name="Secka A."/>
            <person name="Antonio M."/>
            <person name="Oren A."/>
            <person name="Chaudhuri R.R."/>
            <person name="La Ragione R."/>
            <person name="Hildebrand F."/>
            <person name="Pallen M.J."/>
        </authorList>
    </citation>
    <scope>NUCLEOTIDE SEQUENCE</scope>
    <source>
        <strain evidence="12">CHK186-1790</strain>
    </source>
</reference>
<evidence type="ECO:0000256" key="1">
    <source>
        <dbReference type="ARBA" id="ARBA00001864"/>
    </source>
</evidence>
<reference evidence="12" key="2">
    <citation type="submission" date="2021-04" db="EMBL/GenBank/DDBJ databases">
        <authorList>
            <person name="Gilroy R."/>
        </authorList>
    </citation>
    <scope>NUCLEOTIDE SEQUENCE</scope>
    <source>
        <strain evidence="12">CHK186-1790</strain>
    </source>
</reference>
<evidence type="ECO:0000256" key="4">
    <source>
        <dbReference type="ARBA" id="ARBA00011193"/>
    </source>
</evidence>
<evidence type="ECO:0000256" key="10">
    <source>
        <dbReference type="PIRSR" id="PIRSR001399-2"/>
    </source>
</evidence>
<dbReference type="AlphaFoldDB" id="A0A9D2NZA7"/>
<evidence type="ECO:0000313" key="13">
    <source>
        <dbReference type="Proteomes" id="UP000823882"/>
    </source>
</evidence>
<proteinExistence type="inferred from homology"/>
<dbReference type="SUPFAM" id="SSF52304">
    <property type="entry name" value="Type II 3-dehydroquinate dehydratase"/>
    <property type="match status" value="1"/>
</dbReference>
<name>A0A9D2NZA7_9FIRM</name>
<protein>
    <recommendedName>
        <fullName evidence="5 8">3-dehydroquinate dehydratase</fullName>
        <shortName evidence="8">3-dehydroquinase</shortName>
        <ecNumber evidence="5 8">4.2.1.10</ecNumber>
    </recommendedName>
    <alternativeName>
        <fullName evidence="8">Type II DHQase</fullName>
    </alternativeName>
</protein>
<comment type="function">
    <text evidence="8">Catalyzes a trans-dehydration via an enolate intermediate.</text>
</comment>
<dbReference type="PROSITE" id="PS01029">
    <property type="entry name" value="DEHYDROQUINASE_II"/>
    <property type="match status" value="1"/>
</dbReference>
<dbReference type="HAMAP" id="MF_00169">
    <property type="entry name" value="AroQ"/>
    <property type="match status" value="1"/>
</dbReference>
<accession>A0A9D2NZA7</accession>
<feature type="site" description="Transition state stabilizer" evidence="8 11">
    <location>
        <position position="17"/>
    </location>
</feature>
<evidence type="ECO:0000256" key="9">
    <source>
        <dbReference type="PIRSR" id="PIRSR001399-1"/>
    </source>
</evidence>
<evidence type="ECO:0000256" key="3">
    <source>
        <dbReference type="ARBA" id="ARBA00011037"/>
    </source>
</evidence>
<dbReference type="GO" id="GO:0008652">
    <property type="term" value="P:amino acid biosynthetic process"/>
    <property type="evidence" value="ECO:0007669"/>
    <property type="project" value="UniProtKB-KW"/>
</dbReference>
<dbReference type="CDD" id="cd00466">
    <property type="entry name" value="DHQase_II"/>
    <property type="match status" value="1"/>
</dbReference>
<feature type="binding site" evidence="8 10">
    <location>
        <position position="73"/>
    </location>
    <ligand>
        <name>substrate</name>
    </ligand>
</feature>
<comment type="catalytic activity">
    <reaction evidence="1 8">
        <text>3-dehydroquinate = 3-dehydroshikimate + H2O</text>
        <dbReference type="Rhea" id="RHEA:21096"/>
        <dbReference type="ChEBI" id="CHEBI:15377"/>
        <dbReference type="ChEBI" id="CHEBI:16630"/>
        <dbReference type="ChEBI" id="CHEBI:32364"/>
        <dbReference type="EC" id="4.2.1.10"/>
    </reaction>
</comment>
<dbReference type="InterPro" id="IPR036441">
    <property type="entry name" value="DHquinase_II_sf"/>
</dbReference>
<evidence type="ECO:0000256" key="11">
    <source>
        <dbReference type="PIRSR" id="PIRSR001399-3"/>
    </source>
</evidence>
<feature type="binding site" evidence="8 10">
    <location>
        <position position="110"/>
    </location>
    <ligand>
        <name>substrate</name>
    </ligand>
</feature>
<dbReference type="NCBIfam" id="NF003806">
    <property type="entry name" value="PRK05395.1-3"/>
    <property type="match status" value="1"/>
</dbReference>
<evidence type="ECO:0000313" key="12">
    <source>
        <dbReference type="EMBL" id="HJC41170.1"/>
    </source>
</evidence>
<feature type="active site" description="Proton acceptor" evidence="8 9">
    <location>
        <position position="22"/>
    </location>
</feature>
<comment type="pathway">
    <text evidence="2 8">Metabolic intermediate biosynthesis; chorismate biosynthesis; chorismate from D-erythrose 4-phosphate and phosphoenolpyruvate: step 3/7.</text>
</comment>
<comment type="subunit">
    <text evidence="4 8">Homododecamer.</text>
</comment>
<dbReference type="PIRSF" id="PIRSF001399">
    <property type="entry name" value="DHquinase_II"/>
    <property type="match status" value="1"/>
</dbReference>
<dbReference type="InterPro" id="IPR001874">
    <property type="entry name" value="DHquinase_II"/>
</dbReference>
<organism evidence="12 13">
    <name type="scientific">Candidatus Intestinimonas pullistercoris</name>
    <dbReference type="NCBI Taxonomy" id="2838623"/>
    <lineage>
        <taxon>Bacteria</taxon>
        <taxon>Bacillati</taxon>
        <taxon>Bacillota</taxon>
        <taxon>Clostridia</taxon>
        <taxon>Eubacteriales</taxon>
        <taxon>Intestinimonas</taxon>
    </lineage>
</organism>
<dbReference type="PANTHER" id="PTHR21272:SF3">
    <property type="entry name" value="CATABOLIC 3-DEHYDROQUINASE"/>
    <property type="match status" value="1"/>
</dbReference>
<dbReference type="GO" id="GO:0009423">
    <property type="term" value="P:chorismate biosynthetic process"/>
    <property type="evidence" value="ECO:0007669"/>
    <property type="project" value="UniProtKB-UniRule"/>
</dbReference>
<dbReference type="GO" id="GO:0009073">
    <property type="term" value="P:aromatic amino acid family biosynthetic process"/>
    <property type="evidence" value="ECO:0007669"/>
    <property type="project" value="UniProtKB-KW"/>
</dbReference>
<dbReference type="GO" id="GO:0003855">
    <property type="term" value="F:3-dehydroquinate dehydratase activity"/>
    <property type="evidence" value="ECO:0007669"/>
    <property type="project" value="UniProtKB-UniRule"/>
</dbReference>
<evidence type="ECO:0000256" key="7">
    <source>
        <dbReference type="ARBA" id="ARBA00023239"/>
    </source>
</evidence>
<keyword evidence="7 8" id="KW-0456">Lyase</keyword>
<dbReference type="Proteomes" id="UP000823882">
    <property type="component" value="Unassembled WGS sequence"/>
</dbReference>
<keyword evidence="8" id="KW-0028">Amino-acid biosynthesis</keyword>
<dbReference type="EC" id="4.2.1.10" evidence="5 8"/>
<evidence type="ECO:0000256" key="2">
    <source>
        <dbReference type="ARBA" id="ARBA00004902"/>
    </source>
</evidence>
<dbReference type="Gene3D" id="3.40.50.9100">
    <property type="entry name" value="Dehydroquinase, class II"/>
    <property type="match status" value="1"/>
</dbReference>
<dbReference type="EMBL" id="DWWJ01000110">
    <property type="protein sequence ID" value="HJC41170.1"/>
    <property type="molecule type" value="Genomic_DNA"/>
</dbReference>
<evidence type="ECO:0000256" key="6">
    <source>
        <dbReference type="ARBA" id="ARBA00023141"/>
    </source>
</evidence>
<keyword evidence="6 8" id="KW-0057">Aromatic amino acid biosynthesis</keyword>
<dbReference type="PANTHER" id="PTHR21272">
    <property type="entry name" value="CATABOLIC 3-DEHYDROQUINASE"/>
    <property type="match status" value="1"/>
</dbReference>
<dbReference type="GO" id="GO:0019631">
    <property type="term" value="P:quinate catabolic process"/>
    <property type="evidence" value="ECO:0007669"/>
    <property type="project" value="TreeGrafter"/>
</dbReference>
<feature type="binding site" evidence="8 10">
    <location>
        <position position="79"/>
    </location>
    <ligand>
        <name>substrate</name>
    </ligand>
</feature>
<comment type="caution">
    <text evidence="12">The sequence shown here is derived from an EMBL/GenBank/DDBJ whole genome shotgun (WGS) entry which is preliminary data.</text>
</comment>
<comment type="similarity">
    <text evidence="3 8">Belongs to the type-II 3-dehydroquinase family.</text>
</comment>
<feature type="binding site" evidence="8 10">
    <location>
        <position position="86"/>
    </location>
    <ligand>
        <name>substrate</name>
    </ligand>
</feature>
<evidence type="ECO:0000256" key="8">
    <source>
        <dbReference type="HAMAP-Rule" id="MF_00169"/>
    </source>
</evidence>
<dbReference type="InterPro" id="IPR018509">
    <property type="entry name" value="DHquinase_II_CS"/>
</dbReference>
<dbReference type="NCBIfam" id="NF003807">
    <property type="entry name" value="PRK05395.1-4"/>
    <property type="match status" value="1"/>
</dbReference>
<dbReference type="NCBIfam" id="TIGR01088">
    <property type="entry name" value="aroQ"/>
    <property type="match status" value="1"/>
</dbReference>
<feature type="binding site" evidence="8 10">
    <location>
        <begin position="100"/>
        <end position="101"/>
    </location>
    <ligand>
        <name>substrate</name>
    </ligand>
</feature>
<gene>
    <name evidence="8 12" type="primary">aroQ</name>
    <name evidence="12" type="ORF">H9701_06420</name>
</gene>
<dbReference type="Pfam" id="PF01220">
    <property type="entry name" value="DHquinase_II"/>
    <property type="match status" value="1"/>
</dbReference>
<dbReference type="NCBIfam" id="NF003805">
    <property type="entry name" value="PRK05395.1-2"/>
    <property type="match status" value="1"/>
</dbReference>
<evidence type="ECO:0000256" key="5">
    <source>
        <dbReference type="ARBA" id="ARBA00012060"/>
    </source>
</evidence>
<sequence length="161" mass="17435">MKFLIINGPNLNLLGQREPGIYGQENYQSLCERLQAFAAAHGSSAECFQSNHEGAIVDAIQAAQGVYDAIVMNPGAYTHYSIAILDALKAVSVPCVEVHISNIHQREEFRHRSVTAPACVGQICGLGLYGYEAAMSYFLSREKVGKESFDPSRPSGTPQGT</sequence>
<feature type="active site" description="Proton donor" evidence="8 9">
    <location>
        <position position="99"/>
    </location>
</feature>